<dbReference type="RefSeq" id="WP_271191291.1">
    <property type="nucleotide sequence ID" value="NZ_CP115667.1"/>
</dbReference>
<evidence type="ECO:0000256" key="2">
    <source>
        <dbReference type="ARBA" id="ARBA00012980"/>
    </source>
</evidence>
<dbReference type="PANTHER" id="PTHR10344">
    <property type="entry name" value="THYMIDYLATE KINASE"/>
    <property type="match status" value="1"/>
</dbReference>
<organism evidence="12 13">
    <name type="scientific">Peptoniphilus equinus</name>
    <dbReference type="NCBI Taxonomy" id="3016343"/>
    <lineage>
        <taxon>Bacteria</taxon>
        <taxon>Bacillati</taxon>
        <taxon>Bacillota</taxon>
        <taxon>Tissierellia</taxon>
        <taxon>Tissierellales</taxon>
        <taxon>Peptoniphilaceae</taxon>
        <taxon>Peptoniphilus</taxon>
    </lineage>
</organism>
<reference evidence="12 13" key="1">
    <citation type="submission" date="2023-01" db="EMBL/GenBank/DDBJ databases">
        <authorList>
            <person name="Lee S.H."/>
            <person name="Jung H.S."/>
            <person name="Yun J.U."/>
        </authorList>
    </citation>
    <scope>NUCLEOTIDE SEQUENCE [LARGE SCALE GENOMIC DNA]</scope>
    <source>
        <strain evidence="12 13">CBA3646</strain>
    </source>
</reference>
<evidence type="ECO:0000256" key="10">
    <source>
        <dbReference type="HAMAP-Rule" id="MF_00165"/>
    </source>
</evidence>
<dbReference type="InterPro" id="IPR018095">
    <property type="entry name" value="Thymidylate_kin_CS"/>
</dbReference>
<keyword evidence="13" id="KW-1185">Reference proteome</keyword>
<dbReference type="InterPro" id="IPR018094">
    <property type="entry name" value="Thymidylate_kinase"/>
</dbReference>
<keyword evidence="4 10" id="KW-0808">Transferase</keyword>
<gene>
    <name evidence="10 12" type="primary">tmk</name>
    <name evidence="12" type="ORF">O6R05_07085</name>
</gene>
<evidence type="ECO:0000256" key="6">
    <source>
        <dbReference type="ARBA" id="ARBA00022741"/>
    </source>
</evidence>
<accession>A0ABY7QSJ5</accession>
<feature type="binding site" evidence="10">
    <location>
        <begin position="9"/>
        <end position="16"/>
    </location>
    <ligand>
        <name>ATP</name>
        <dbReference type="ChEBI" id="CHEBI:30616"/>
    </ligand>
</feature>
<keyword evidence="5 10" id="KW-0545">Nucleotide biosynthesis</keyword>
<dbReference type="GO" id="GO:0004798">
    <property type="term" value="F:dTMP kinase activity"/>
    <property type="evidence" value="ECO:0007669"/>
    <property type="project" value="UniProtKB-EC"/>
</dbReference>
<evidence type="ECO:0000259" key="11">
    <source>
        <dbReference type="Pfam" id="PF02223"/>
    </source>
</evidence>
<evidence type="ECO:0000313" key="13">
    <source>
        <dbReference type="Proteomes" id="UP001210339"/>
    </source>
</evidence>
<dbReference type="Pfam" id="PF02223">
    <property type="entry name" value="Thymidylate_kin"/>
    <property type="match status" value="1"/>
</dbReference>
<evidence type="ECO:0000256" key="8">
    <source>
        <dbReference type="ARBA" id="ARBA00022840"/>
    </source>
</evidence>
<proteinExistence type="inferred from homology"/>
<dbReference type="CDD" id="cd01672">
    <property type="entry name" value="TMPK"/>
    <property type="match status" value="1"/>
</dbReference>
<dbReference type="HAMAP" id="MF_00165">
    <property type="entry name" value="Thymidylate_kinase"/>
    <property type="match status" value="1"/>
</dbReference>
<comment type="similarity">
    <text evidence="1 10">Belongs to the thymidylate kinase family.</text>
</comment>
<dbReference type="SUPFAM" id="SSF52540">
    <property type="entry name" value="P-loop containing nucleoside triphosphate hydrolases"/>
    <property type="match status" value="1"/>
</dbReference>
<dbReference type="EMBL" id="CP115667">
    <property type="protein sequence ID" value="WBW49760.1"/>
    <property type="molecule type" value="Genomic_DNA"/>
</dbReference>
<evidence type="ECO:0000256" key="5">
    <source>
        <dbReference type="ARBA" id="ARBA00022727"/>
    </source>
</evidence>
<dbReference type="PROSITE" id="PS01331">
    <property type="entry name" value="THYMIDYLATE_KINASE"/>
    <property type="match status" value="1"/>
</dbReference>
<dbReference type="InterPro" id="IPR027417">
    <property type="entry name" value="P-loop_NTPase"/>
</dbReference>
<evidence type="ECO:0000256" key="9">
    <source>
        <dbReference type="ARBA" id="ARBA00048743"/>
    </source>
</evidence>
<sequence>MQLFIAFEGPDGCGKTTIASRITETLQADYDVVRTREPGGTAISETIRNLILDNHNVAMTARTEALLYAAARAQHTEELIRPALDAGKIVITERYVISSYVYQGFARGLGVEAVKAINAFATAQLRPDITFIFDTKAQRSVERKLMLGADRMENAGASFHDSVAQAYRHFYDDDGVVVIDATQSIDEVYAACMREIETRLS</sequence>
<feature type="domain" description="Thymidylate kinase-like" evidence="11">
    <location>
        <begin position="7"/>
        <end position="189"/>
    </location>
</feature>
<dbReference type="Gene3D" id="3.40.50.300">
    <property type="entry name" value="P-loop containing nucleotide triphosphate hydrolases"/>
    <property type="match status" value="1"/>
</dbReference>
<evidence type="ECO:0000256" key="7">
    <source>
        <dbReference type="ARBA" id="ARBA00022777"/>
    </source>
</evidence>
<dbReference type="PANTHER" id="PTHR10344:SF4">
    <property type="entry name" value="UMP-CMP KINASE 2, MITOCHONDRIAL"/>
    <property type="match status" value="1"/>
</dbReference>
<evidence type="ECO:0000256" key="3">
    <source>
        <dbReference type="ARBA" id="ARBA00017144"/>
    </source>
</evidence>
<keyword evidence="8 10" id="KW-0067">ATP-binding</keyword>
<comment type="function">
    <text evidence="10">Phosphorylation of dTMP to form dTDP in both de novo and salvage pathways of dTTP synthesis.</text>
</comment>
<dbReference type="NCBIfam" id="TIGR00041">
    <property type="entry name" value="DTMP_kinase"/>
    <property type="match status" value="1"/>
</dbReference>
<name>A0ABY7QSJ5_9FIRM</name>
<protein>
    <recommendedName>
        <fullName evidence="3 10">Thymidylate kinase</fullName>
        <ecNumber evidence="2 10">2.7.4.9</ecNumber>
    </recommendedName>
    <alternativeName>
        <fullName evidence="10">dTMP kinase</fullName>
    </alternativeName>
</protein>
<comment type="catalytic activity">
    <reaction evidence="9 10">
        <text>dTMP + ATP = dTDP + ADP</text>
        <dbReference type="Rhea" id="RHEA:13517"/>
        <dbReference type="ChEBI" id="CHEBI:30616"/>
        <dbReference type="ChEBI" id="CHEBI:58369"/>
        <dbReference type="ChEBI" id="CHEBI:63528"/>
        <dbReference type="ChEBI" id="CHEBI:456216"/>
        <dbReference type="EC" id="2.7.4.9"/>
    </reaction>
</comment>
<dbReference type="EC" id="2.7.4.9" evidence="2 10"/>
<keyword evidence="7 10" id="KW-0418">Kinase</keyword>
<evidence type="ECO:0000313" key="12">
    <source>
        <dbReference type="EMBL" id="WBW49760.1"/>
    </source>
</evidence>
<keyword evidence="6 10" id="KW-0547">Nucleotide-binding</keyword>
<evidence type="ECO:0000256" key="1">
    <source>
        <dbReference type="ARBA" id="ARBA00009776"/>
    </source>
</evidence>
<dbReference type="InterPro" id="IPR039430">
    <property type="entry name" value="Thymidylate_kin-like_dom"/>
</dbReference>
<dbReference type="Proteomes" id="UP001210339">
    <property type="component" value="Chromosome"/>
</dbReference>
<evidence type="ECO:0000256" key="4">
    <source>
        <dbReference type="ARBA" id="ARBA00022679"/>
    </source>
</evidence>